<name>A0A0F9SQY4_9ZZZZ</name>
<accession>A0A0F9SQY4</accession>
<gene>
    <name evidence="1" type="ORF">LCGC14_0486860</name>
</gene>
<sequence length="64" mass="7543">MKPQATIEPRKQDDKTVYQVEKENTQECFDTYQAALDYVLAQGWQVKRDSSPESMIIETRFMKP</sequence>
<evidence type="ECO:0000313" key="1">
    <source>
        <dbReference type="EMBL" id="KKN64927.1"/>
    </source>
</evidence>
<reference evidence="1" key="1">
    <citation type="journal article" date="2015" name="Nature">
        <title>Complex archaea that bridge the gap between prokaryotes and eukaryotes.</title>
        <authorList>
            <person name="Spang A."/>
            <person name="Saw J.H."/>
            <person name="Jorgensen S.L."/>
            <person name="Zaremba-Niedzwiedzka K."/>
            <person name="Martijn J."/>
            <person name="Lind A.E."/>
            <person name="van Eijk R."/>
            <person name="Schleper C."/>
            <person name="Guy L."/>
            <person name="Ettema T.J."/>
        </authorList>
    </citation>
    <scope>NUCLEOTIDE SEQUENCE</scope>
</reference>
<protein>
    <submittedName>
        <fullName evidence="1">Uncharacterized protein</fullName>
    </submittedName>
</protein>
<organism evidence="1">
    <name type="scientific">marine sediment metagenome</name>
    <dbReference type="NCBI Taxonomy" id="412755"/>
    <lineage>
        <taxon>unclassified sequences</taxon>
        <taxon>metagenomes</taxon>
        <taxon>ecological metagenomes</taxon>
    </lineage>
</organism>
<dbReference type="EMBL" id="LAZR01000540">
    <property type="protein sequence ID" value="KKN64927.1"/>
    <property type="molecule type" value="Genomic_DNA"/>
</dbReference>
<proteinExistence type="predicted"/>
<comment type="caution">
    <text evidence="1">The sequence shown here is derived from an EMBL/GenBank/DDBJ whole genome shotgun (WGS) entry which is preliminary data.</text>
</comment>
<dbReference type="AlphaFoldDB" id="A0A0F9SQY4"/>